<proteinExistence type="predicted"/>
<evidence type="ECO:0000313" key="8">
    <source>
        <dbReference type="Proteomes" id="UP000009022"/>
    </source>
</evidence>
<dbReference type="Proteomes" id="UP000009022">
    <property type="component" value="Unassembled WGS sequence"/>
</dbReference>
<protein>
    <recommendedName>
        <fullName evidence="6">EF-hand domain-containing protein</fullName>
    </recommendedName>
</protein>
<dbReference type="PROSITE" id="PS50222">
    <property type="entry name" value="EF_HAND_2"/>
    <property type="match status" value="1"/>
</dbReference>
<dbReference type="RefSeq" id="XP_002108715.1">
    <property type="nucleotide sequence ID" value="XM_002108679.1"/>
</dbReference>
<gene>
    <name evidence="7" type="ORF">TRIADDRAFT_63505</name>
</gene>
<dbReference type="EMBL" id="DS985241">
    <property type="protein sequence ID" value="EDV29513.1"/>
    <property type="molecule type" value="Genomic_DNA"/>
</dbReference>
<reference evidence="7 8" key="1">
    <citation type="journal article" date="2008" name="Nature">
        <title>The Trichoplax genome and the nature of placozoans.</title>
        <authorList>
            <person name="Srivastava M."/>
            <person name="Begovic E."/>
            <person name="Chapman J."/>
            <person name="Putnam N.H."/>
            <person name="Hellsten U."/>
            <person name="Kawashima T."/>
            <person name="Kuo A."/>
            <person name="Mitros T."/>
            <person name="Salamov A."/>
            <person name="Carpenter M.L."/>
            <person name="Signorovitch A.Y."/>
            <person name="Moreno M.A."/>
            <person name="Kamm K."/>
            <person name="Grimwood J."/>
            <person name="Schmutz J."/>
            <person name="Shapiro H."/>
            <person name="Grigoriev I.V."/>
            <person name="Buss L.W."/>
            <person name="Schierwater B."/>
            <person name="Dellaporta S.L."/>
            <person name="Rokhsar D.S."/>
        </authorList>
    </citation>
    <scope>NUCLEOTIDE SEQUENCE [LARGE SCALE GENOMIC DNA]</scope>
    <source>
        <strain evidence="7 8">Grell-BS-1999</strain>
    </source>
</reference>
<dbReference type="GeneID" id="6749929"/>
<keyword evidence="8" id="KW-1185">Reference proteome</keyword>
<evidence type="ECO:0000259" key="6">
    <source>
        <dbReference type="PROSITE" id="PS50222"/>
    </source>
</evidence>
<dbReference type="CDD" id="cd00051">
    <property type="entry name" value="EFh"/>
    <property type="match status" value="1"/>
</dbReference>
<dbReference type="GO" id="GO:0005509">
    <property type="term" value="F:calcium ion binding"/>
    <property type="evidence" value="ECO:0000318"/>
    <property type="project" value="GO_Central"/>
</dbReference>
<dbReference type="SUPFAM" id="SSF47473">
    <property type="entry name" value="EF-hand"/>
    <property type="match status" value="1"/>
</dbReference>
<dbReference type="InterPro" id="IPR040250">
    <property type="entry name" value="Nucleobindin"/>
</dbReference>
<dbReference type="KEGG" id="tad:TRIADDRAFT_63505"/>
<dbReference type="HOGENOM" id="CLU_662825_0_0_1"/>
<dbReference type="OrthoDB" id="5982823at2759"/>
<dbReference type="InParanoid" id="B3RLB0"/>
<name>B3RLB0_TRIAD</name>
<dbReference type="PANTHER" id="PTHR19237">
    <property type="entry name" value="NUCLEOBINDIN"/>
    <property type="match status" value="1"/>
</dbReference>
<feature type="region of interest" description="Disordered" evidence="4">
    <location>
        <begin position="64"/>
        <end position="96"/>
    </location>
</feature>
<dbReference type="InterPro" id="IPR011992">
    <property type="entry name" value="EF-hand-dom_pair"/>
</dbReference>
<dbReference type="InterPro" id="IPR002048">
    <property type="entry name" value="EF_hand_dom"/>
</dbReference>
<keyword evidence="1 5" id="KW-0732">Signal</keyword>
<dbReference type="FunCoup" id="B3RLB0">
    <property type="interactions" value="1747"/>
</dbReference>
<organism evidence="7 8">
    <name type="scientific">Trichoplax adhaerens</name>
    <name type="common">Trichoplax reptans</name>
    <dbReference type="NCBI Taxonomy" id="10228"/>
    <lineage>
        <taxon>Eukaryota</taxon>
        <taxon>Metazoa</taxon>
        <taxon>Placozoa</taxon>
        <taxon>Uniplacotomia</taxon>
        <taxon>Trichoplacea</taxon>
        <taxon>Trichoplacidae</taxon>
        <taxon>Trichoplax</taxon>
    </lineage>
</organism>
<dbReference type="PhylomeDB" id="B3RLB0"/>
<dbReference type="PROSITE" id="PS00018">
    <property type="entry name" value="EF_HAND_1"/>
    <property type="match status" value="2"/>
</dbReference>
<evidence type="ECO:0000256" key="4">
    <source>
        <dbReference type="SAM" id="MobiDB-lite"/>
    </source>
</evidence>
<evidence type="ECO:0000256" key="1">
    <source>
        <dbReference type="ARBA" id="ARBA00022729"/>
    </source>
</evidence>
<dbReference type="CTD" id="6749929"/>
<evidence type="ECO:0000256" key="2">
    <source>
        <dbReference type="ARBA" id="ARBA00022837"/>
    </source>
</evidence>
<dbReference type="Gene3D" id="1.10.238.10">
    <property type="entry name" value="EF-hand"/>
    <property type="match status" value="1"/>
</dbReference>
<dbReference type="InterPro" id="IPR018247">
    <property type="entry name" value="EF_Hand_1_Ca_BS"/>
</dbReference>
<feature type="coiled-coil region" evidence="3">
    <location>
        <begin position="180"/>
        <end position="207"/>
    </location>
</feature>
<dbReference type="Pfam" id="PF13499">
    <property type="entry name" value="EF-hand_7"/>
    <property type="match status" value="1"/>
</dbReference>
<feature type="compositionally biased region" description="Basic and acidic residues" evidence="4">
    <location>
        <begin position="71"/>
        <end position="95"/>
    </location>
</feature>
<dbReference type="eggNOG" id="KOG3866">
    <property type="taxonomic scope" value="Eukaryota"/>
</dbReference>
<evidence type="ECO:0000256" key="3">
    <source>
        <dbReference type="SAM" id="Coils"/>
    </source>
</evidence>
<dbReference type="GO" id="GO:0005793">
    <property type="term" value="C:endoplasmic reticulum-Golgi intermediate compartment"/>
    <property type="evidence" value="ECO:0000318"/>
    <property type="project" value="GO_Central"/>
</dbReference>
<feature type="signal peptide" evidence="5">
    <location>
        <begin position="1"/>
        <end position="21"/>
    </location>
</feature>
<evidence type="ECO:0000313" key="7">
    <source>
        <dbReference type="EMBL" id="EDV29513.1"/>
    </source>
</evidence>
<evidence type="ECO:0000256" key="5">
    <source>
        <dbReference type="SAM" id="SignalP"/>
    </source>
</evidence>
<dbReference type="AlphaFoldDB" id="B3RLB0"/>
<keyword evidence="2" id="KW-0106">Calcium</keyword>
<sequence length="415" mass="49427">MKKLVSVILLITVGLVILIDAAPPRLPVKADKVKEVPKEDVTNIEKTKIDVGVDKSVQLDSKMAHDQQNMDQHKTDQRNMDQHKTDQQNTDHQEPEENYDDTFQFLRDQPDLINKFKGLDDDVIGRDLANPAFRDLDEKMLDRFDDQEYDQVRHQRDLEHQIQEANEREEHPESFRLHHSDDNRYTMEELNEKLQEANKKLRETDDVRHKAFLRYELEKELLRKKELEKMNPDQKKVAEDNYAKHLRDMQDHPKLHHPGSKEQLQEVWEKEDGFQNQEFNPDAFFRLHDTNGDGHLDNVELEAVLRKEVSKLVGNHKDAYDERELKEELQRMRQHVSTEIDVNKDGLVSLDEFIKSTKKAEFKKDEGWETFNEDKDFERMTPEELERYERKVRDAARNQFDKIKIRTGEETDPRR</sequence>
<feature type="domain" description="EF-hand" evidence="6">
    <location>
        <begin position="276"/>
        <end position="311"/>
    </location>
</feature>
<keyword evidence="3" id="KW-0175">Coiled coil</keyword>
<accession>B3RLB0</accession>
<dbReference type="PANTHER" id="PTHR19237:SF20">
    <property type="entry name" value="NUCLEOBINDIN 1"/>
    <property type="match status" value="1"/>
</dbReference>
<feature type="chain" id="PRO_5002796746" description="EF-hand domain-containing protein" evidence="5">
    <location>
        <begin position="22"/>
        <end position="415"/>
    </location>
</feature>